<feature type="region of interest" description="Disordered" evidence="1">
    <location>
        <begin position="1"/>
        <end position="26"/>
    </location>
</feature>
<dbReference type="OrthoDB" id="10509984at2759"/>
<feature type="compositionally biased region" description="Polar residues" evidence="1">
    <location>
        <begin position="574"/>
        <end position="591"/>
    </location>
</feature>
<protein>
    <submittedName>
        <fullName evidence="2">1238_t:CDS:1</fullName>
    </submittedName>
</protein>
<organism evidence="2 3">
    <name type="scientific">Ambispora gerdemannii</name>
    <dbReference type="NCBI Taxonomy" id="144530"/>
    <lineage>
        <taxon>Eukaryota</taxon>
        <taxon>Fungi</taxon>
        <taxon>Fungi incertae sedis</taxon>
        <taxon>Mucoromycota</taxon>
        <taxon>Glomeromycotina</taxon>
        <taxon>Glomeromycetes</taxon>
        <taxon>Archaeosporales</taxon>
        <taxon>Ambisporaceae</taxon>
        <taxon>Ambispora</taxon>
    </lineage>
</organism>
<comment type="caution">
    <text evidence="2">The sequence shown here is derived from an EMBL/GenBank/DDBJ whole genome shotgun (WGS) entry which is preliminary data.</text>
</comment>
<keyword evidence="3" id="KW-1185">Reference proteome</keyword>
<feature type="region of interest" description="Disordered" evidence="1">
    <location>
        <begin position="562"/>
        <end position="597"/>
    </location>
</feature>
<gene>
    <name evidence="2" type="ORF">AGERDE_LOCUS10923</name>
</gene>
<proteinExistence type="predicted"/>
<feature type="region of interest" description="Disordered" evidence="1">
    <location>
        <begin position="177"/>
        <end position="196"/>
    </location>
</feature>
<reference evidence="2" key="1">
    <citation type="submission" date="2021-06" db="EMBL/GenBank/DDBJ databases">
        <authorList>
            <person name="Kallberg Y."/>
            <person name="Tangrot J."/>
            <person name="Rosling A."/>
        </authorList>
    </citation>
    <scope>NUCLEOTIDE SEQUENCE</scope>
    <source>
        <strain evidence="2">MT106</strain>
    </source>
</reference>
<feature type="compositionally biased region" description="Low complexity" evidence="1">
    <location>
        <begin position="146"/>
        <end position="165"/>
    </location>
</feature>
<dbReference type="Proteomes" id="UP000789831">
    <property type="component" value="Unassembled WGS sequence"/>
</dbReference>
<sequence>MTDNQGDNMNFGNSSNSTNTNDSLNTDNNNISSFNGYSIAQLSLKFDAFAKASQEVSKSLANFEQAFEDLQGFSVPLSSNQDTLSSPSLSSPVVPSMPTIEIQDASPPRAVPTMESSTSTTPRPSFQNLVSSPTASYTMSLRMLDQEQPQSESRSSQTQSQEQTQFHQKIKTETEFQSLSAPRLQNSNNGWQNTPNKRFVPASRVIVGQDGRLWTSEARVKLMDDFIYYFHKREAENPRLNRSTIGKELKQLIGNESNQDVGLDQLQSRVCKYLKRYSTPIDPIVMQAIDSWIFISVNSPPIKRRYSEPEEPLIPTDNNDNDRGSRAKRTLRNFSIAQIPLFPLTIPTTNVNNDDINDAENTNNNNYDNQNNMNSTNNYNRLNSNNNYNSIAQMRQKFDAFAKASYEVSKSLANFERALEDLQGISFSPSTVSNQDSFTTLSPSSPTVPSPSTIEVPDSSPSRTVPTGHLTTNLNNSSESIPLMRVEPAVMILDEISRRTPMIIEERPRPTTPRISSPELIGSFLSSSAQSHRQNIMSPLISPTPAEIQIPNSINLRLLPRQTQSHQEPETETEFQALSAPQLQSSNNEQPNAPKKRFVPTPRAVVVGQDGRVWTLEARVKLMSDFIYYFRKRQEENSKVSHTTISEELKRLMGEEPNDTNSGVSFNHLKKRVGKYLRRQHTPSDPVVLQSIEDWVLCEKEAHK</sequence>
<feature type="compositionally biased region" description="Low complexity" evidence="1">
    <location>
        <begin position="437"/>
        <end position="453"/>
    </location>
</feature>
<feature type="compositionally biased region" description="Polar residues" evidence="1">
    <location>
        <begin position="114"/>
        <end position="131"/>
    </location>
</feature>
<feature type="compositionally biased region" description="Polar residues" evidence="1">
    <location>
        <begin position="459"/>
        <end position="476"/>
    </location>
</feature>
<feature type="region of interest" description="Disordered" evidence="1">
    <location>
        <begin position="305"/>
        <end position="326"/>
    </location>
</feature>
<dbReference type="AlphaFoldDB" id="A0A9N9DL69"/>
<evidence type="ECO:0000313" key="2">
    <source>
        <dbReference type="EMBL" id="CAG8639829.1"/>
    </source>
</evidence>
<feature type="compositionally biased region" description="Low complexity" evidence="1">
    <location>
        <begin position="84"/>
        <end position="96"/>
    </location>
</feature>
<evidence type="ECO:0000313" key="3">
    <source>
        <dbReference type="Proteomes" id="UP000789831"/>
    </source>
</evidence>
<feature type="region of interest" description="Disordered" evidence="1">
    <location>
        <begin position="144"/>
        <end position="170"/>
    </location>
</feature>
<feature type="region of interest" description="Disordered" evidence="1">
    <location>
        <begin position="431"/>
        <end position="476"/>
    </location>
</feature>
<name>A0A9N9DL69_9GLOM</name>
<feature type="compositionally biased region" description="Low complexity" evidence="1">
    <location>
        <begin position="8"/>
        <end position="26"/>
    </location>
</feature>
<dbReference type="PANTHER" id="PTHR36911">
    <property type="entry name" value="LIM ZINC-BINDING DOMAIN-CONTAINING PROTEIN-RELATED"/>
    <property type="match status" value="1"/>
</dbReference>
<dbReference type="PANTHER" id="PTHR36911:SF1">
    <property type="entry name" value="LIM ZINC-BINDING DOMAIN-CONTAINING PROTEIN"/>
    <property type="match status" value="1"/>
</dbReference>
<dbReference type="EMBL" id="CAJVPL010003873">
    <property type="protein sequence ID" value="CAG8639829.1"/>
    <property type="molecule type" value="Genomic_DNA"/>
</dbReference>
<evidence type="ECO:0000256" key="1">
    <source>
        <dbReference type="SAM" id="MobiDB-lite"/>
    </source>
</evidence>
<feature type="region of interest" description="Disordered" evidence="1">
    <location>
        <begin position="78"/>
        <end position="131"/>
    </location>
</feature>
<accession>A0A9N9DL69</accession>